<accession>A0A6N8IYC8</accession>
<feature type="domain" description="Methyltransferase small" evidence="3">
    <location>
        <begin position="127"/>
        <end position="258"/>
    </location>
</feature>
<evidence type="ECO:0000313" key="4">
    <source>
        <dbReference type="EMBL" id="MVQ31984.1"/>
    </source>
</evidence>
<dbReference type="PANTHER" id="PTHR18895:SF74">
    <property type="entry name" value="MTRF1L RELEASE FACTOR GLUTAMINE METHYLTRANSFERASE"/>
    <property type="match status" value="1"/>
</dbReference>
<keyword evidence="2" id="KW-0949">S-adenosyl-L-methionine</keyword>
<keyword evidence="5" id="KW-1185">Reference proteome</keyword>
<sequence length="322" mass="34517">MNASVTSDLALTDALIAMGRRLLGAGYAFTTVTPATQARVNARPEAQLAHTLRDVFGWSRPFAPGLLPEEAMVLLRSARLLAEEPGGLLRSRVRYATLAGGLYAHSGYPTTDPDAVFFGPDTVRFADLVLAELQREPLRHGARILDLGCGAGPGGLVAAQACDGLQPRLVLADINPRALRFAAANAALAGRTRVAFALGDLFQAVQGDFDLVVANPPYLNDAAQRTYRHGGGDWGVGLSERIVREGLPRLAPGGRLVLYTGAAIVGGRDPLLESLRPTLDLRGWPWRYREIDPDVFGEELLEPAYARAERIAAVALVVRRPA</sequence>
<dbReference type="RefSeq" id="WP_157399981.1">
    <property type="nucleotide sequence ID" value="NZ_WSEL01000009.1"/>
</dbReference>
<dbReference type="Proteomes" id="UP000469385">
    <property type="component" value="Unassembled WGS sequence"/>
</dbReference>
<dbReference type="GO" id="GO:0003676">
    <property type="term" value="F:nucleic acid binding"/>
    <property type="evidence" value="ECO:0007669"/>
    <property type="project" value="InterPro"/>
</dbReference>
<keyword evidence="1 4" id="KW-0489">Methyltransferase</keyword>
<dbReference type="GO" id="GO:0036009">
    <property type="term" value="F:protein-glutamine N-methyltransferase activity"/>
    <property type="evidence" value="ECO:0007669"/>
    <property type="project" value="TreeGrafter"/>
</dbReference>
<name>A0A6N8IYC8_9BURK</name>
<organism evidence="4 5">
    <name type="scientific">Ramlibacter pinisoli</name>
    <dbReference type="NCBI Taxonomy" id="2682844"/>
    <lineage>
        <taxon>Bacteria</taxon>
        <taxon>Pseudomonadati</taxon>
        <taxon>Pseudomonadota</taxon>
        <taxon>Betaproteobacteria</taxon>
        <taxon>Burkholderiales</taxon>
        <taxon>Comamonadaceae</taxon>
        <taxon>Ramlibacter</taxon>
    </lineage>
</organism>
<dbReference type="GO" id="GO:0032259">
    <property type="term" value="P:methylation"/>
    <property type="evidence" value="ECO:0007669"/>
    <property type="project" value="UniProtKB-KW"/>
</dbReference>
<evidence type="ECO:0000259" key="3">
    <source>
        <dbReference type="Pfam" id="PF05175"/>
    </source>
</evidence>
<reference evidence="4 5" key="1">
    <citation type="submission" date="2019-12" db="EMBL/GenBank/DDBJ databases">
        <authorList>
            <person name="Huq M.A."/>
        </authorList>
    </citation>
    <scope>NUCLEOTIDE SEQUENCE [LARGE SCALE GENOMIC DNA]</scope>
    <source>
        <strain evidence="4 5">MAH-25</strain>
    </source>
</reference>
<dbReference type="CDD" id="cd02440">
    <property type="entry name" value="AdoMet_MTases"/>
    <property type="match status" value="1"/>
</dbReference>
<dbReference type="Pfam" id="PF05175">
    <property type="entry name" value="MTS"/>
    <property type="match status" value="1"/>
</dbReference>
<keyword evidence="4" id="KW-0808">Transferase</keyword>
<evidence type="ECO:0000256" key="2">
    <source>
        <dbReference type="ARBA" id="ARBA00022691"/>
    </source>
</evidence>
<proteinExistence type="predicted"/>
<protein>
    <submittedName>
        <fullName evidence="4">Methyltransferase</fullName>
    </submittedName>
</protein>
<gene>
    <name evidence="4" type="ORF">GON04_21170</name>
</gene>
<comment type="caution">
    <text evidence="4">The sequence shown here is derived from an EMBL/GenBank/DDBJ whole genome shotgun (WGS) entry which is preliminary data.</text>
</comment>
<evidence type="ECO:0000313" key="5">
    <source>
        <dbReference type="Proteomes" id="UP000469385"/>
    </source>
</evidence>
<dbReference type="InterPro" id="IPR002052">
    <property type="entry name" value="DNA_methylase_N6_adenine_CS"/>
</dbReference>
<dbReference type="PANTHER" id="PTHR18895">
    <property type="entry name" value="HEMK METHYLTRANSFERASE"/>
    <property type="match status" value="1"/>
</dbReference>
<dbReference type="InterPro" id="IPR050320">
    <property type="entry name" value="N5-glutamine_MTase"/>
</dbReference>
<dbReference type="InterPro" id="IPR007848">
    <property type="entry name" value="Small_mtfrase_dom"/>
</dbReference>
<evidence type="ECO:0000256" key="1">
    <source>
        <dbReference type="ARBA" id="ARBA00022603"/>
    </source>
</evidence>
<dbReference type="PROSITE" id="PS00092">
    <property type="entry name" value="N6_MTASE"/>
    <property type="match status" value="1"/>
</dbReference>
<dbReference type="AlphaFoldDB" id="A0A6N8IYC8"/>
<dbReference type="EMBL" id="WSEL01000009">
    <property type="protein sequence ID" value="MVQ31984.1"/>
    <property type="molecule type" value="Genomic_DNA"/>
</dbReference>
<dbReference type="SUPFAM" id="SSF53335">
    <property type="entry name" value="S-adenosyl-L-methionine-dependent methyltransferases"/>
    <property type="match status" value="1"/>
</dbReference>
<dbReference type="Gene3D" id="3.40.50.150">
    <property type="entry name" value="Vaccinia Virus protein VP39"/>
    <property type="match status" value="1"/>
</dbReference>
<dbReference type="InterPro" id="IPR029063">
    <property type="entry name" value="SAM-dependent_MTases_sf"/>
</dbReference>